<evidence type="ECO:0000256" key="8">
    <source>
        <dbReference type="SAM" id="MobiDB-lite"/>
    </source>
</evidence>
<feature type="region of interest" description="Disordered" evidence="8">
    <location>
        <begin position="1"/>
        <end position="27"/>
    </location>
</feature>
<dbReference type="PROSITE" id="PS51123">
    <property type="entry name" value="OMPA_2"/>
    <property type="match status" value="1"/>
</dbReference>
<dbReference type="PANTHER" id="PTHR30329:SF20">
    <property type="entry name" value="EXPORTED PROTEIN"/>
    <property type="match status" value="1"/>
</dbReference>
<evidence type="ECO:0000256" key="3">
    <source>
        <dbReference type="ARBA" id="ARBA00022475"/>
    </source>
</evidence>
<dbReference type="InterPro" id="IPR025713">
    <property type="entry name" value="MotB-like_N_dom"/>
</dbReference>
<dbReference type="InterPro" id="IPR006665">
    <property type="entry name" value="OmpA-like"/>
</dbReference>
<evidence type="ECO:0000256" key="7">
    <source>
        <dbReference type="PROSITE-ProRule" id="PRU00473"/>
    </source>
</evidence>
<dbReference type="RefSeq" id="WP_260722792.1">
    <property type="nucleotide sequence ID" value="NZ_BAAABS010000101.1"/>
</dbReference>
<feature type="domain" description="OmpA-like" evidence="10">
    <location>
        <begin position="164"/>
        <end position="285"/>
    </location>
</feature>
<evidence type="ECO:0000256" key="4">
    <source>
        <dbReference type="ARBA" id="ARBA00022692"/>
    </source>
</evidence>
<protein>
    <submittedName>
        <fullName evidence="11">Flagellar motor protein MotB</fullName>
    </submittedName>
</protein>
<gene>
    <name evidence="11" type="ORF">Drose_19705</name>
    <name evidence="12" type="ORF">Drose_31620</name>
</gene>
<accession>A0ABY5YZ73</accession>
<evidence type="ECO:0000313" key="13">
    <source>
        <dbReference type="Proteomes" id="UP001058271"/>
    </source>
</evidence>
<dbReference type="Pfam" id="PF13677">
    <property type="entry name" value="MotB_plug"/>
    <property type="match status" value="1"/>
</dbReference>
<reference evidence="11" key="1">
    <citation type="submission" date="2021-04" db="EMBL/GenBank/DDBJ databases">
        <title>Biosynthetic gene clusters of Dactylosporangioum roseum.</title>
        <authorList>
            <person name="Hartkoorn R.C."/>
            <person name="Beaudoing E."/>
            <person name="Hot D."/>
            <person name="Moureu S."/>
        </authorList>
    </citation>
    <scope>NUCLEOTIDE SEQUENCE</scope>
    <source>
        <strain evidence="11">NRRL B-16295</strain>
    </source>
</reference>
<keyword evidence="6 7" id="KW-0472">Membrane</keyword>
<keyword evidence="13" id="KW-1185">Reference proteome</keyword>
<dbReference type="Gene3D" id="3.30.1330.60">
    <property type="entry name" value="OmpA-like domain"/>
    <property type="match status" value="1"/>
</dbReference>
<keyword evidence="11" id="KW-0969">Cilium</keyword>
<dbReference type="InterPro" id="IPR036737">
    <property type="entry name" value="OmpA-like_sf"/>
</dbReference>
<keyword evidence="4 9" id="KW-0812">Transmembrane</keyword>
<keyword evidence="11" id="KW-0966">Cell projection</keyword>
<feature type="transmembrane region" description="Helical" evidence="9">
    <location>
        <begin position="32"/>
        <end position="52"/>
    </location>
</feature>
<comment type="subcellular location">
    <subcellularLocation>
        <location evidence="1">Cell membrane</location>
        <topology evidence="1">Single-pass membrane protein</topology>
    </subcellularLocation>
</comment>
<evidence type="ECO:0000256" key="2">
    <source>
        <dbReference type="ARBA" id="ARBA00008914"/>
    </source>
</evidence>
<evidence type="ECO:0000256" key="6">
    <source>
        <dbReference type="ARBA" id="ARBA00023136"/>
    </source>
</evidence>
<sequence>MSGGGHAAKGSGHSKRTKRHEEEEHENHERWLVSYADMMTLLMVLFIVLFAISQVDQKKFTELKNGLAVGFGNPSVAFNGGESNLMESSDSDSPMDLSSGIGGTTSDATAIQDAVAAKERAQASQRQSAAQREVQNFEQIKHQITTELTRQGLQDQVRYSIDERGLVVTIVTTAVVFDGNQAQLLPTGQQIIAAVGPAIAALPNTIEVDGHTNQLTAGTGTYPSGWELSTARASTVVRHLHTDAGIPETRLQATGFADTKPLYPTTDPRAAGLNRRVEIIVMSNLPADTRALLPSAATD</sequence>
<evidence type="ECO:0000256" key="9">
    <source>
        <dbReference type="SAM" id="Phobius"/>
    </source>
</evidence>
<evidence type="ECO:0000256" key="1">
    <source>
        <dbReference type="ARBA" id="ARBA00004162"/>
    </source>
</evidence>
<keyword evidence="5 9" id="KW-1133">Transmembrane helix</keyword>
<evidence type="ECO:0000259" key="10">
    <source>
        <dbReference type="PROSITE" id="PS51123"/>
    </source>
</evidence>
<comment type="similarity">
    <text evidence="2">Belongs to the MotB family.</text>
</comment>
<evidence type="ECO:0000313" key="12">
    <source>
        <dbReference type="EMBL" id="UWZ35617.1"/>
    </source>
</evidence>
<evidence type="ECO:0000256" key="5">
    <source>
        <dbReference type="ARBA" id="ARBA00022989"/>
    </source>
</evidence>
<dbReference type="Pfam" id="PF00691">
    <property type="entry name" value="OmpA"/>
    <property type="match status" value="1"/>
</dbReference>
<name>A0ABY5YZ73_9ACTN</name>
<dbReference type="CDD" id="cd07185">
    <property type="entry name" value="OmpA_C-like"/>
    <property type="match status" value="1"/>
</dbReference>
<keyword evidence="11" id="KW-0282">Flagellum</keyword>
<dbReference type="SUPFAM" id="SSF103088">
    <property type="entry name" value="OmpA-like"/>
    <property type="match status" value="1"/>
</dbReference>
<dbReference type="EMBL" id="CP073721">
    <property type="protein sequence ID" value="UWZ35617.1"/>
    <property type="molecule type" value="Genomic_DNA"/>
</dbReference>
<dbReference type="PANTHER" id="PTHR30329">
    <property type="entry name" value="STATOR ELEMENT OF FLAGELLAR MOTOR COMPLEX"/>
    <property type="match status" value="1"/>
</dbReference>
<dbReference type="EMBL" id="CP073721">
    <property type="protein sequence ID" value="UWZ33539.1"/>
    <property type="molecule type" value="Genomic_DNA"/>
</dbReference>
<evidence type="ECO:0000313" key="11">
    <source>
        <dbReference type="EMBL" id="UWZ33539.1"/>
    </source>
</evidence>
<proteinExistence type="inferred from homology"/>
<organism evidence="11 13">
    <name type="scientific">Dactylosporangium roseum</name>
    <dbReference type="NCBI Taxonomy" id="47989"/>
    <lineage>
        <taxon>Bacteria</taxon>
        <taxon>Bacillati</taxon>
        <taxon>Actinomycetota</taxon>
        <taxon>Actinomycetes</taxon>
        <taxon>Micromonosporales</taxon>
        <taxon>Micromonosporaceae</taxon>
        <taxon>Dactylosporangium</taxon>
    </lineage>
</organism>
<keyword evidence="3" id="KW-1003">Cell membrane</keyword>
<dbReference type="Proteomes" id="UP001058271">
    <property type="component" value="Chromosome"/>
</dbReference>
<dbReference type="InterPro" id="IPR050330">
    <property type="entry name" value="Bact_OuterMem_StrucFunc"/>
</dbReference>